<dbReference type="Proteomes" id="UP000177798">
    <property type="component" value="Chromosome 15"/>
</dbReference>
<dbReference type="EMBL" id="CP017828">
    <property type="protein sequence ID" value="APA15845.1"/>
    <property type="molecule type" value="Genomic_DNA"/>
</dbReference>
<proteinExistence type="predicted"/>
<reference evidence="2" key="1">
    <citation type="journal article" date="2017" name="Genome Biol. Evol.">
        <title>The complete genome sequence of the phytopathogenic fungus Sclerotinia sclerotiorum reveals insights into the genome architecture of broad host range pathogens.</title>
        <authorList>
            <person name="Derbyshire M."/>
            <person name="Denton-Giles M."/>
            <person name="Hegedus D."/>
            <person name="Seifbarghy S."/>
            <person name="Rollins J."/>
            <person name="van Kan J."/>
            <person name="Seidl M.F."/>
            <person name="Faino L."/>
            <person name="Mbengue M."/>
            <person name="Navaud O."/>
            <person name="Raffaele S."/>
            <person name="Hammond-Kosack K."/>
            <person name="Heard S."/>
            <person name="Oliver R."/>
        </authorList>
    </citation>
    <scope>NUCLEOTIDE SEQUENCE [LARGE SCALE GENOMIC DNA]</scope>
    <source>
        <strain evidence="2">ATCC 18683 / 1980 / Ss-1</strain>
    </source>
</reference>
<evidence type="ECO:0008006" key="3">
    <source>
        <dbReference type="Google" id="ProtNLM"/>
    </source>
</evidence>
<accession>A0A1D9QLN3</accession>
<evidence type="ECO:0000313" key="2">
    <source>
        <dbReference type="Proteomes" id="UP000177798"/>
    </source>
</evidence>
<dbReference type="VEuPathDB" id="FungiDB:sscle_15g106150"/>
<protein>
    <recommendedName>
        <fullName evidence="3">SprT-like domain-containing protein</fullName>
    </recommendedName>
</protein>
<evidence type="ECO:0000313" key="1">
    <source>
        <dbReference type="EMBL" id="APA15845.1"/>
    </source>
</evidence>
<sequence>MGQSPSKISTHVMRESTVSECLAGILCGTQPASDEFSQQEEEEHYYPHALILQGTDPKADKLSTRLFFRRPLTLNNLKLFKHRPASLVGAVWRYIEPTGPNLSDIQKEAIMRWKEIDILNSTNPDQLSPIRKVLEKYFHIFDGLFFGGTLERHVILIVSKTCAATIPGCKGHTSEDSNAIFQRARNGQLQCRFNPISTITIYINEKLEPMSGKVLKGLFGVLVHEMCHAFFHIYGCVGKCCRDGSLDLGTRGHGIMFQEITFNIQIMAASESVLGFNLNMGRYFSLVQELRDKQGWQEQMDVSRWGFDEKKLINDLVKTNT</sequence>
<organism evidence="1 2">
    <name type="scientific">Sclerotinia sclerotiorum (strain ATCC 18683 / 1980 / Ss-1)</name>
    <name type="common">White mold</name>
    <name type="synonym">Whetzelinia sclerotiorum</name>
    <dbReference type="NCBI Taxonomy" id="665079"/>
    <lineage>
        <taxon>Eukaryota</taxon>
        <taxon>Fungi</taxon>
        <taxon>Dikarya</taxon>
        <taxon>Ascomycota</taxon>
        <taxon>Pezizomycotina</taxon>
        <taxon>Leotiomycetes</taxon>
        <taxon>Helotiales</taxon>
        <taxon>Sclerotiniaceae</taxon>
        <taxon>Sclerotinia</taxon>
    </lineage>
</organism>
<dbReference type="KEGG" id="ssl:SS1G_09281"/>
<name>A0A1D9QLN3_SCLS1</name>
<dbReference type="AlphaFoldDB" id="A0A1D9QLN3"/>
<gene>
    <name evidence="1" type="ORF">sscle_15g106150</name>
</gene>
<dbReference type="RefSeq" id="XP_001589560.1">
    <property type="nucleotide sequence ID" value="XM_001589510.1"/>
</dbReference>
<dbReference type="OMA" id="THVMRES"/>
<dbReference type="OrthoDB" id="3529261at2759"/>